<dbReference type="EMBL" id="NBSK02000008">
    <property type="protein sequence ID" value="KAJ0190103.1"/>
    <property type="molecule type" value="Genomic_DNA"/>
</dbReference>
<protein>
    <submittedName>
        <fullName evidence="2">Uncharacterized protein</fullName>
    </submittedName>
</protein>
<dbReference type="AlphaFoldDB" id="A0A9R1UNI9"/>
<keyword evidence="3" id="KW-1185">Reference proteome</keyword>
<name>A0A9R1UNI9_LACSA</name>
<evidence type="ECO:0000256" key="1">
    <source>
        <dbReference type="SAM" id="MobiDB-lite"/>
    </source>
</evidence>
<feature type="region of interest" description="Disordered" evidence="1">
    <location>
        <begin position="80"/>
        <end position="106"/>
    </location>
</feature>
<evidence type="ECO:0000313" key="3">
    <source>
        <dbReference type="Proteomes" id="UP000235145"/>
    </source>
</evidence>
<gene>
    <name evidence="2" type="ORF">LSAT_V11C800446360</name>
</gene>
<evidence type="ECO:0000313" key="2">
    <source>
        <dbReference type="EMBL" id="KAJ0190103.1"/>
    </source>
</evidence>
<feature type="compositionally biased region" description="Polar residues" evidence="1">
    <location>
        <begin position="12"/>
        <end position="21"/>
    </location>
</feature>
<accession>A0A9R1UNI9</accession>
<comment type="caution">
    <text evidence="2">The sequence shown here is derived from an EMBL/GenBank/DDBJ whole genome shotgun (WGS) entry which is preliminary data.</text>
</comment>
<feature type="compositionally biased region" description="Basic and acidic residues" evidence="1">
    <location>
        <begin position="81"/>
        <end position="100"/>
    </location>
</feature>
<feature type="region of interest" description="Disordered" evidence="1">
    <location>
        <begin position="1"/>
        <end position="32"/>
    </location>
</feature>
<proteinExistence type="predicted"/>
<sequence>MLDIINKGPITVTHQSSNDGASDSKLKRKNVSGYNKEEKSVLNLNVKARVVIRNSLLFSIYRLVEKYSTAGEMMITLSSPFEKENPSDDEVSKVESHGDTSSDNVGILDVDPSQVATYLKSEWDATLTYQVKNLVNYPCVENIE</sequence>
<dbReference type="Proteomes" id="UP000235145">
    <property type="component" value="Unassembled WGS sequence"/>
</dbReference>
<reference evidence="2 3" key="1">
    <citation type="journal article" date="2017" name="Nat. Commun.">
        <title>Genome assembly with in vitro proximity ligation data and whole-genome triplication in lettuce.</title>
        <authorList>
            <person name="Reyes-Chin-Wo S."/>
            <person name="Wang Z."/>
            <person name="Yang X."/>
            <person name="Kozik A."/>
            <person name="Arikit S."/>
            <person name="Song C."/>
            <person name="Xia L."/>
            <person name="Froenicke L."/>
            <person name="Lavelle D.O."/>
            <person name="Truco M.J."/>
            <person name="Xia R."/>
            <person name="Zhu S."/>
            <person name="Xu C."/>
            <person name="Xu H."/>
            <person name="Xu X."/>
            <person name="Cox K."/>
            <person name="Korf I."/>
            <person name="Meyers B.C."/>
            <person name="Michelmore R.W."/>
        </authorList>
    </citation>
    <scope>NUCLEOTIDE SEQUENCE [LARGE SCALE GENOMIC DNA]</scope>
    <source>
        <strain evidence="3">cv. Salinas</strain>
        <tissue evidence="2">Seedlings</tissue>
    </source>
</reference>
<organism evidence="2 3">
    <name type="scientific">Lactuca sativa</name>
    <name type="common">Garden lettuce</name>
    <dbReference type="NCBI Taxonomy" id="4236"/>
    <lineage>
        <taxon>Eukaryota</taxon>
        <taxon>Viridiplantae</taxon>
        <taxon>Streptophyta</taxon>
        <taxon>Embryophyta</taxon>
        <taxon>Tracheophyta</taxon>
        <taxon>Spermatophyta</taxon>
        <taxon>Magnoliopsida</taxon>
        <taxon>eudicotyledons</taxon>
        <taxon>Gunneridae</taxon>
        <taxon>Pentapetalae</taxon>
        <taxon>asterids</taxon>
        <taxon>campanulids</taxon>
        <taxon>Asterales</taxon>
        <taxon>Asteraceae</taxon>
        <taxon>Cichorioideae</taxon>
        <taxon>Cichorieae</taxon>
        <taxon>Lactucinae</taxon>
        <taxon>Lactuca</taxon>
    </lineage>
</organism>